<proteinExistence type="predicted"/>
<gene>
    <name evidence="1" type="ORF">RclHR1_17250002</name>
</gene>
<protein>
    <submittedName>
        <fullName evidence="1">Uncharacterized protein</fullName>
    </submittedName>
</protein>
<evidence type="ECO:0000313" key="2">
    <source>
        <dbReference type="Proteomes" id="UP000247702"/>
    </source>
</evidence>
<comment type="caution">
    <text evidence="1">The sequence shown here is derived from an EMBL/GenBank/DDBJ whole genome shotgun (WGS) entry which is preliminary data.</text>
</comment>
<reference evidence="1 2" key="1">
    <citation type="submission" date="2017-11" db="EMBL/GenBank/DDBJ databases">
        <title>The genome of Rhizophagus clarus HR1 reveals common genetic basis of auxotrophy among arbuscular mycorrhizal fungi.</title>
        <authorList>
            <person name="Kobayashi Y."/>
        </authorList>
    </citation>
    <scope>NUCLEOTIDE SEQUENCE [LARGE SCALE GENOMIC DNA]</scope>
    <source>
        <strain evidence="1 2">HR1</strain>
    </source>
</reference>
<organism evidence="1 2">
    <name type="scientific">Rhizophagus clarus</name>
    <dbReference type="NCBI Taxonomy" id="94130"/>
    <lineage>
        <taxon>Eukaryota</taxon>
        <taxon>Fungi</taxon>
        <taxon>Fungi incertae sedis</taxon>
        <taxon>Mucoromycota</taxon>
        <taxon>Glomeromycotina</taxon>
        <taxon>Glomeromycetes</taxon>
        <taxon>Glomerales</taxon>
        <taxon>Glomeraceae</taxon>
        <taxon>Rhizophagus</taxon>
    </lineage>
</organism>
<sequence length="388" mass="45269">MTRYNNTISHYKSDSHHISMGVGVYIRDHLGREFKTVANIRNWPSSTRTEICAILIALMAVPELAQVIIEEKLINLEVIKVKGHSSIAGNEEADRLAAEGSNSNFRFTYRIDYSSKEFRYISTYDQIPIEQSLRKFITRLLNIYNAIEWSLLQCNRELCHTNNRQVAWEVTWSLLNQLRGFRCRSSKCHYMMVFMVKMLHKCLPIGSILAQRRSDLYKNYRCLACQNDNVEDWEHLLACCGYDDAWNSIHEKLTIEFKIIGQKELKDNKALLTRLNAAIIELLGRQATSAKFCDFVKLSMEVKYNRAWLDALKKTLRINETKAIGFAAVPPPLYTRIEQLIKAIPLTFEATQKYIETYVQEPWADVRKKLKSKKIYWVVDWRREGHGE</sequence>
<dbReference type="Proteomes" id="UP000247702">
    <property type="component" value="Unassembled WGS sequence"/>
</dbReference>
<dbReference type="InterPro" id="IPR036397">
    <property type="entry name" value="RNaseH_sf"/>
</dbReference>
<dbReference type="SUPFAM" id="SSF53098">
    <property type="entry name" value="Ribonuclease H-like"/>
    <property type="match status" value="1"/>
</dbReference>
<keyword evidence="2" id="KW-1185">Reference proteome</keyword>
<dbReference type="Gene3D" id="3.30.420.10">
    <property type="entry name" value="Ribonuclease H-like superfamily/Ribonuclease H"/>
    <property type="match status" value="1"/>
</dbReference>
<dbReference type="InterPro" id="IPR012337">
    <property type="entry name" value="RNaseH-like_sf"/>
</dbReference>
<accession>A0A2Z6QX46</accession>
<name>A0A2Z6QX46_9GLOM</name>
<dbReference type="AlphaFoldDB" id="A0A2Z6QX46"/>
<dbReference type="EMBL" id="BEXD01000808">
    <property type="protein sequence ID" value="GBB90329.1"/>
    <property type="molecule type" value="Genomic_DNA"/>
</dbReference>
<dbReference type="GO" id="GO:0003676">
    <property type="term" value="F:nucleic acid binding"/>
    <property type="evidence" value="ECO:0007669"/>
    <property type="project" value="InterPro"/>
</dbReference>
<evidence type="ECO:0000313" key="1">
    <source>
        <dbReference type="EMBL" id="GBB90329.1"/>
    </source>
</evidence>